<proteinExistence type="predicted"/>
<gene>
    <name evidence="2" type="ORF">Amal_03383</name>
</gene>
<feature type="compositionally biased region" description="Basic and acidic residues" evidence="1">
    <location>
        <begin position="9"/>
        <end position="22"/>
    </location>
</feature>
<protein>
    <submittedName>
        <fullName evidence="2">Uncharacterized protein</fullName>
    </submittedName>
</protein>
<feature type="region of interest" description="Disordered" evidence="1">
    <location>
        <begin position="1"/>
        <end position="22"/>
    </location>
</feature>
<organism evidence="2 3">
    <name type="scientific">Acetobacter malorum</name>
    <dbReference type="NCBI Taxonomy" id="178901"/>
    <lineage>
        <taxon>Bacteria</taxon>
        <taxon>Pseudomonadati</taxon>
        <taxon>Pseudomonadota</taxon>
        <taxon>Alphaproteobacteria</taxon>
        <taxon>Acetobacterales</taxon>
        <taxon>Acetobacteraceae</taxon>
        <taxon>Acetobacter</taxon>
    </lineage>
</organism>
<evidence type="ECO:0000313" key="3">
    <source>
        <dbReference type="Proteomes" id="UP000077349"/>
    </source>
</evidence>
<dbReference type="Proteomes" id="UP000077349">
    <property type="component" value="Unassembled WGS sequence"/>
</dbReference>
<feature type="region of interest" description="Disordered" evidence="1">
    <location>
        <begin position="72"/>
        <end position="98"/>
    </location>
</feature>
<feature type="region of interest" description="Disordered" evidence="1">
    <location>
        <begin position="34"/>
        <end position="56"/>
    </location>
</feature>
<dbReference type="AlphaFoldDB" id="A0A177G526"/>
<sequence>MGQEYGSPDFKKNVTPEDVKAGVGRRPEILLLVSKMMPQSPRPGPETSPSSTLREAATERWLATLRQKIKADGTQPRVHFSRTPDRLPDREGVIRDFE</sequence>
<evidence type="ECO:0000256" key="1">
    <source>
        <dbReference type="SAM" id="MobiDB-lite"/>
    </source>
</evidence>
<feature type="compositionally biased region" description="Basic and acidic residues" evidence="1">
    <location>
        <begin position="82"/>
        <end position="98"/>
    </location>
</feature>
<dbReference type="EMBL" id="LVHD01000048">
    <property type="protein sequence ID" value="OAG75449.1"/>
    <property type="molecule type" value="Genomic_DNA"/>
</dbReference>
<name>A0A177G526_9PROT</name>
<evidence type="ECO:0000313" key="2">
    <source>
        <dbReference type="EMBL" id="OAG75449.1"/>
    </source>
</evidence>
<dbReference type="PATRIC" id="fig|178901.16.peg.3614"/>
<reference evidence="2 3" key="1">
    <citation type="submission" date="2016-03" db="EMBL/GenBank/DDBJ databases">
        <title>Draft genome sequence of Acetobacter malorum CECT 7742, a strain isolated from strawberry vinegar.</title>
        <authorList>
            <person name="Sainz F."/>
            <person name="Mas A."/>
            <person name="Torija M.J."/>
        </authorList>
    </citation>
    <scope>NUCLEOTIDE SEQUENCE [LARGE SCALE GENOMIC DNA]</scope>
    <source>
        <strain evidence="2 3">CECT 7742</strain>
    </source>
</reference>
<comment type="caution">
    <text evidence="2">The sequence shown here is derived from an EMBL/GenBank/DDBJ whole genome shotgun (WGS) entry which is preliminary data.</text>
</comment>
<accession>A0A177G526</accession>